<dbReference type="Proteomes" id="UP000282574">
    <property type="component" value="Unassembled WGS sequence"/>
</dbReference>
<dbReference type="AlphaFoldDB" id="A0AB37UBB1"/>
<protein>
    <submittedName>
        <fullName evidence="7">Ligase</fullName>
    </submittedName>
</protein>
<dbReference type="PANTHER" id="PTHR37422:SF17">
    <property type="entry name" value="O-ANTIGEN LIGASE"/>
    <property type="match status" value="1"/>
</dbReference>
<keyword evidence="3 5" id="KW-1133">Transmembrane helix</keyword>
<accession>A0AB37UBB1</accession>
<evidence type="ECO:0000259" key="6">
    <source>
        <dbReference type="Pfam" id="PF04932"/>
    </source>
</evidence>
<dbReference type="InterPro" id="IPR051533">
    <property type="entry name" value="WaaL-like"/>
</dbReference>
<keyword evidence="8" id="KW-1185">Reference proteome</keyword>
<feature type="transmembrane region" description="Helical" evidence="5">
    <location>
        <begin position="301"/>
        <end position="321"/>
    </location>
</feature>
<dbReference type="PANTHER" id="PTHR37422">
    <property type="entry name" value="TEICHURONIC ACID BIOSYNTHESIS PROTEIN TUAE"/>
    <property type="match status" value="1"/>
</dbReference>
<evidence type="ECO:0000256" key="1">
    <source>
        <dbReference type="ARBA" id="ARBA00004141"/>
    </source>
</evidence>
<sequence length="393" mass="44143">MESGNILYKGDPLIQALWFGVYLVNILLIAVRWKRFICVATKDKLLLALLVIALVSILWSTAPIYTLRRSLGLAGTTVFGIYLAMRYNLQEQLRLLAWALGIAALLSLLFAVVLPHYGIESKIHEGAWRGLYHQKNVLGRYMSLGGPVFLLIALSCRRYRWVAWFGFGLSAGLLLLSTSKNALVSFLTVLLVLPFYRALRWTNTLKVPFFIAIVLLSGSIAILLLGNTEILLNAMGKDLTFSGRTQLWDFLFEKIQERPWLGYGYGGFWLGWEGESADIWSIFTWHPRHAHNGFLQLWLDLGLLGLLAFVLSFLSVCLKAAARTKITTTTEALWPLAYLTLMFLSNLAESVILAQNNIFWILYVATLLSMALQCTQAKNTSRIGTTLTKGGWV</sequence>
<evidence type="ECO:0000256" key="5">
    <source>
        <dbReference type="SAM" id="Phobius"/>
    </source>
</evidence>
<dbReference type="InterPro" id="IPR007016">
    <property type="entry name" value="O-antigen_ligase-rel_domated"/>
</dbReference>
<feature type="transmembrane region" description="Helical" evidence="5">
    <location>
        <begin position="183"/>
        <end position="200"/>
    </location>
</feature>
<feature type="transmembrane region" description="Helical" evidence="5">
    <location>
        <begin position="358"/>
        <end position="375"/>
    </location>
</feature>
<feature type="transmembrane region" description="Helical" evidence="5">
    <location>
        <begin position="207"/>
        <end position="226"/>
    </location>
</feature>
<feature type="transmembrane region" description="Helical" evidence="5">
    <location>
        <begin position="161"/>
        <end position="177"/>
    </location>
</feature>
<evidence type="ECO:0000256" key="2">
    <source>
        <dbReference type="ARBA" id="ARBA00022692"/>
    </source>
</evidence>
<gene>
    <name evidence="7" type="primary">hfsI</name>
    <name evidence="7" type="ORF">DSM107010_58460</name>
</gene>
<feature type="transmembrane region" description="Helical" evidence="5">
    <location>
        <begin position="96"/>
        <end position="117"/>
    </location>
</feature>
<proteinExistence type="predicted"/>
<keyword evidence="7" id="KW-0436">Ligase</keyword>
<keyword evidence="4 5" id="KW-0472">Membrane</keyword>
<keyword evidence="2 5" id="KW-0812">Transmembrane</keyword>
<name>A0AB37UBB1_9CYAN</name>
<dbReference type="Pfam" id="PF04932">
    <property type="entry name" value="Wzy_C"/>
    <property type="match status" value="1"/>
</dbReference>
<evidence type="ECO:0000313" key="8">
    <source>
        <dbReference type="Proteomes" id="UP000282574"/>
    </source>
</evidence>
<comment type="caution">
    <text evidence="7">The sequence shown here is derived from an EMBL/GenBank/DDBJ whole genome shotgun (WGS) entry which is preliminary data.</text>
</comment>
<organism evidence="7 8">
    <name type="scientific">Chroococcidiopsis cubana SAG 39.79</name>
    <dbReference type="NCBI Taxonomy" id="388085"/>
    <lineage>
        <taxon>Bacteria</taxon>
        <taxon>Bacillati</taxon>
        <taxon>Cyanobacteriota</taxon>
        <taxon>Cyanophyceae</taxon>
        <taxon>Chroococcidiopsidales</taxon>
        <taxon>Chroococcidiopsidaceae</taxon>
        <taxon>Chroococcidiopsis</taxon>
    </lineage>
</organism>
<reference evidence="7 8" key="1">
    <citation type="journal article" date="2019" name="Genome Biol. Evol.">
        <title>Day and night: Metabolic profiles and evolutionary relationships of six axenic non-marine cyanobacteria.</title>
        <authorList>
            <person name="Will S.E."/>
            <person name="Henke P."/>
            <person name="Boedeker C."/>
            <person name="Huang S."/>
            <person name="Brinkmann H."/>
            <person name="Rohde M."/>
            <person name="Jarek M."/>
            <person name="Friedl T."/>
            <person name="Seufert S."/>
            <person name="Schumacher M."/>
            <person name="Overmann J."/>
            <person name="Neumann-Schaal M."/>
            <person name="Petersen J."/>
        </authorList>
    </citation>
    <scope>NUCLEOTIDE SEQUENCE [LARGE SCALE GENOMIC DNA]</scope>
    <source>
        <strain evidence="7 8">SAG 39.79</strain>
    </source>
</reference>
<dbReference type="EMBL" id="RSCK01000089">
    <property type="protein sequence ID" value="RUT04170.1"/>
    <property type="molecule type" value="Genomic_DNA"/>
</dbReference>
<dbReference type="GO" id="GO:0016020">
    <property type="term" value="C:membrane"/>
    <property type="evidence" value="ECO:0007669"/>
    <property type="project" value="UniProtKB-SubCell"/>
</dbReference>
<feature type="transmembrane region" description="Helical" evidence="5">
    <location>
        <begin position="45"/>
        <end position="65"/>
    </location>
</feature>
<evidence type="ECO:0000313" key="7">
    <source>
        <dbReference type="EMBL" id="RUT04170.1"/>
    </source>
</evidence>
<evidence type="ECO:0000256" key="3">
    <source>
        <dbReference type="ARBA" id="ARBA00022989"/>
    </source>
</evidence>
<feature type="transmembrane region" description="Helical" evidence="5">
    <location>
        <begin position="71"/>
        <end position="89"/>
    </location>
</feature>
<comment type="subcellular location">
    <subcellularLocation>
        <location evidence="1">Membrane</location>
        <topology evidence="1">Multi-pass membrane protein</topology>
    </subcellularLocation>
</comment>
<feature type="transmembrane region" description="Helical" evidence="5">
    <location>
        <begin position="333"/>
        <end position="352"/>
    </location>
</feature>
<feature type="domain" description="O-antigen ligase-related" evidence="6">
    <location>
        <begin position="166"/>
        <end position="310"/>
    </location>
</feature>
<feature type="transmembrane region" description="Helical" evidence="5">
    <location>
        <begin position="12"/>
        <end position="33"/>
    </location>
</feature>
<dbReference type="GO" id="GO:0016874">
    <property type="term" value="F:ligase activity"/>
    <property type="evidence" value="ECO:0007669"/>
    <property type="project" value="UniProtKB-KW"/>
</dbReference>
<feature type="transmembrane region" description="Helical" evidence="5">
    <location>
        <begin position="137"/>
        <end position="154"/>
    </location>
</feature>
<evidence type="ECO:0000256" key="4">
    <source>
        <dbReference type="ARBA" id="ARBA00023136"/>
    </source>
</evidence>